<organism evidence="3 4">
    <name type="scientific">Streptomyces stelliscabiei</name>
    <dbReference type="NCBI Taxonomy" id="146820"/>
    <lineage>
        <taxon>Bacteria</taxon>
        <taxon>Bacillati</taxon>
        <taxon>Actinomycetota</taxon>
        <taxon>Actinomycetes</taxon>
        <taxon>Kitasatosporales</taxon>
        <taxon>Streptomycetaceae</taxon>
        <taxon>Streptomyces</taxon>
    </lineage>
</organism>
<name>A0A8I0PC14_9ACTN</name>
<dbReference type="InterPro" id="IPR036163">
    <property type="entry name" value="HMA_dom_sf"/>
</dbReference>
<dbReference type="GO" id="GO:0006825">
    <property type="term" value="P:copper ion transport"/>
    <property type="evidence" value="ECO:0007669"/>
    <property type="project" value="InterPro"/>
</dbReference>
<feature type="domain" description="HMA" evidence="2">
    <location>
        <begin position="2"/>
        <end position="66"/>
    </location>
</feature>
<proteinExistence type="predicted"/>
<keyword evidence="1" id="KW-0479">Metal-binding</keyword>
<keyword evidence="4" id="KW-1185">Reference proteome</keyword>
<dbReference type="GO" id="GO:0005507">
    <property type="term" value="F:copper ion binding"/>
    <property type="evidence" value="ECO:0007669"/>
    <property type="project" value="InterPro"/>
</dbReference>
<dbReference type="PROSITE" id="PS01047">
    <property type="entry name" value="HMA_1"/>
    <property type="match status" value="1"/>
</dbReference>
<dbReference type="GeneID" id="86831509"/>
<dbReference type="OrthoDB" id="9813965at2"/>
<evidence type="ECO:0000256" key="1">
    <source>
        <dbReference type="ARBA" id="ARBA00022723"/>
    </source>
</evidence>
<sequence>MAEKYFTVSGMSCGHCATSVTEEVAAVPGVSEVDVDVRAGLVTVRGESADDAAVRAAIVEAGYEVAEVVRRAAA</sequence>
<dbReference type="AlphaFoldDB" id="A0A8I0PC14"/>
<evidence type="ECO:0000313" key="3">
    <source>
        <dbReference type="EMBL" id="MBE1600864.1"/>
    </source>
</evidence>
<dbReference type="Proteomes" id="UP000629287">
    <property type="component" value="Unassembled WGS sequence"/>
</dbReference>
<evidence type="ECO:0000313" key="4">
    <source>
        <dbReference type="Proteomes" id="UP000629287"/>
    </source>
</evidence>
<dbReference type="InterPro" id="IPR006121">
    <property type="entry name" value="HMA_dom"/>
</dbReference>
<dbReference type="PRINTS" id="PR00944">
    <property type="entry name" value="CUEXPORT"/>
</dbReference>
<dbReference type="RefSeq" id="WP_046913209.1">
    <property type="nucleotide sequence ID" value="NZ_JADBGF010000001.1"/>
</dbReference>
<dbReference type="InterPro" id="IPR017969">
    <property type="entry name" value="Heavy-metal-associated_CS"/>
</dbReference>
<evidence type="ECO:0000259" key="2">
    <source>
        <dbReference type="PROSITE" id="PS50846"/>
    </source>
</evidence>
<protein>
    <submittedName>
        <fullName evidence="3">Copper chaperone CopZ</fullName>
    </submittedName>
</protein>
<reference evidence="3 4" key="1">
    <citation type="submission" date="2020-10" db="EMBL/GenBank/DDBJ databases">
        <title>Sequencing the genomes of 1000 actinobacteria strains.</title>
        <authorList>
            <person name="Klenk H.-P."/>
        </authorList>
    </citation>
    <scope>NUCLEOTIDE SEQUENCE [LARGE SCALE GENOMIC DNA]</scope>
    <source>
        <strain evidence="3 4">DSM 41803</strain>
    </source>
</reference>
<dbReference type="CDD" id="cd00371">
    <property type="entry name" value="HMA"/>
    <property type="match status" value="1"/>
</dbReference>
<dbReference type="PROSITE" id="PS50846">
    <property type="entry name" value="HMA_2"/>
    <property type="match status" value="1"/>
</dbReference>
<gene>
    <name evidence="3" type="ORF">H4687_006993</name>
</gene>
<dbReference type="Gene3D" id="3.30.70.100">
    <property type="match status" value="1"/>
</dbReference>
<dbReference type="SUPFAM" id="SSF55008">
    <property type="entry name" value="HMA, heavy metal-associated domain"/>
    <property type="match status" value="1"/>
</dbReference>
<dbReference type="EMBL" id="JADBGF010000001">
    <property type="protein sequence ID" value="MBE1600864.1"/>
    <property type="molecule type" value="Genomic_DNA"/>
</dbReference>
<dbReference type="InterPro" id="IPR000428">
    <property type="entry name" value="Cu-bd"/>
</dbReference>
<comment type="caution">
    <text evidence="3">The sequence shown here is derived from an EMBL/GenBank/DDBJ whole genome shotgun (WGS) entry which is preliminary data.</text>
</comment>
<accession>A0A8I0PC14</accession>
<dbReference type="Pfam" id="PF00403">
    <property type="entry name" value="HMA"/>
    <property type="match status" value="1"/>
</dbReference>